<proteinExistence type="predicted"/>
<dbReference type="CDD" id="cd00121">
    <property type="entry name" value="MATH"/>
    <property type="match status" value="1"/>
</dbReference>
<dbReference type="EMBL" id="UZAU01000211">
    <property type="status" value="NOT_ANNOTATED_CDS"/>
    <property type="molecule type" value="Genomic_DNA"/>
</dbReference>
<dbReference type="PANTHER" id="PTHR46236:SF35">
    <property type="entry name" value="MATH DOMAIN-CONTAINING PROTEIN"/>
    <property type="match status" value="1"/>
</dbReference>
<dbReference type="SMART" id="SM00061">
    <property type="entry name" value="MATH"/>
    <property type="match status" value="1"/>
</dbReference>
<evidence type="ECO:0000256" key="3">
    <source>
        <dbReference type="SAM" id="MobiDB-lite"/>
    </source>
</evidence>
<dbReference type="Proteomes" id="UP000596661">
    <property type="component" value="Chromosome 2"/>
</dbReference>
<feature type="compositionally biased region" description="Basic and acidic residues" evidence="3">
    <location>
        <begin position="12"/>
        <end position="26"/>
    </location>
</feature>
<feature type="region of interest" description="Disordered" evidence="3">
    <location>
        <begin position="1"/>
        <end position="32"/>
    </location>
</feature>
<evidence type="ECO:0000256" key="1">
    <source>
        <dbReference type="ARBA" id="ARBA00023054"/>
    </source>
</evidence>
<dbReference type="EnsemblPlants" id="evm.model.02.1640">
    <property type="protein sequence ID" value="cds.evm.model.02.1640"/>
    <property type="gene ID" value="evm.TU.02.1640"/>
</dbReference>
<keyword evidence="1 2" id="KW-0175">Coiled coil</keyword>
<dbReference type="PROSITE" id="PS50144">
    <property type="entry name" value="MATH"/>
    <property type="match status" value="1"/>
</dbReference>
<evidence type="ECO:0000259" key="4">
    <source>
        <dbReference type="PROSITE" id="PS50144"/>
    </source>
</evidence>
<dbReference type="InterPro" id="IPR008974">
    <property type="entry name" value="TRAF-like"/>
</dbReference>
<organism evidence="5 6">
    <name type="scientific">Cannabis sativa</name>
    <name type="common">Hemp</name>
    <name type="synonym">Marijuana</name>
    <dbReference type="NCBI Taxonomy" id="3483"/>
    <lineage>
        <taxon>Eukaryota</taxon>
        <taxon>Viridiplantae</taxon>
        <taxon>Streptophyta</taxon>
        <taxon>Embryophyta</taxon>
        <taxon>Tracheophyta</taxon>
        <taxon>Spermatophyta</taxon>
        <taxon>Magnoliopsida</taxon>
        <taxon>eudicotyledons</taxon>
        <taxon>Gunneridae</taxon>
        <taxon>Pentapetalae</taxon>
        <taxon>rosids</taxon>
        <taxon>fabids</taxon>
        <taxon>Rosales</taxon>
        <taxon>Cannabaceae</taxon>
        <taxon>Cannabis</taxon>
    </lineage>
</organism>
<reference evidence="5" key="1">
    <citation type="submission" date="2018-11" db="EMBL/GenBank/DDBJ databases">
        <authorList>
            <person name="Grassa J C."/>
        </authorList>
    </citation>
    <scope>NUCLEOTIDE SEQUENCE [LARGE SCALE GENOMIC DNA]</scope>
</reference>
<dbReference type="InterPro" id="IPR002083">
    <property type="entry name" value="MATH/TRAF_dom"/>
</dbReference>
<feature type="domain" description="MATH" evidence="4">
    <location>
        <begin position="265"/>
        <end position="393"/>
    </location>
</feature>
<evidence type="ECO:0000313" key="5">
    <source>
        <dbReference type="EnsemblPlants" id="cds.evm.model.02.1640"/>
    </source>
</evidence>
<dbReference type="Gramene" id="evm.model.02.1640">
    <property type="protein sequence ID" value="cds.evm.model.02.1640"/>
    <property type="gene ID" value="evm.TU.02.1640"/>
</dbReference>
<dbReference type="Pfam" id="PF22486">
    <property type="entry name" value="MATH_2"/>
    <property type="match status" value="1"/>
</dbReference>
<evidence type="ECO:0000313" key="6">
    <source>
        <dbReference type="Proteomes" id="UP000596661"/>
    </source>
</evidence>
<dbReference type="AlphaFoldDB" id="A0A803NUE9"/>
<feature type="coiled-coil region" evidence="2">
    <location>
        <begin position="136"/>
        <end position="194"/>
    </location>
</feature>
<dbReference type="InterPro" id="IPR050804">
    <property type="entry name" value="MCC"/>
</dbReference>
<keyword evidence="6" id="KW-1185">Reference proteome</keyword>
<name>A0A803NUE9_CANSA</name>
<sequence length="395" mass="45215">MAGPADNVQNWKKQDEEQNKKTDQKPIKNSAETEFTTKYDNLFVDIQNILEGERFKEDNYVSSFGPPSWTPEEIDSAKIIFKQCLDIDLDNVIQSGRDFELKKSLLILLSSNVFPENSVDEVTKFVDNFVQSCEQYEMAKQDLREIQEKEKSIDDQKTAMKQLSSKFLPIRKQAEAVDHEIAELERQLTERKAKKTRLGKMLQVLADQATTSKQSLVRDEEDHVKFCELKKEQAEKVINDVKTSWDTLKNEAKETSGNVGQSTDIGQLRWTIQNFSKLVDNKMHYSDIFYAGGYKWRMSISTRGKYLSMYLHIADRLDSLETPPGPGPGSTKNLLWSISVINQNPKFTVKFESNVLVLDAHESDWIFPVTLIGLKDATKGFLVKDVCTIEAQVSF</sequence>
<accession>A0A803NUE9</accession>
<dbReference type="PANTHER" id="PTHR46236">
    <property type="entry name" value="TRAF-LIKE SUPERFAMILY PROTEIN"/>
    <property type="match status" value="1"/>
</dbReference>
<evidence type="ECO:0000256" key="2">
    <source>
        <dbReference type="SAM" id="Coils"/>
    </source>
</evidence>
<reference evidence="5" key="2">
    <citation type="submission" date="2021-03" db="UniProtKB">
        <authorList>
            <consortium name="EnsemblPlants"/>
        </authorList>
    </citation>
    <scope>IDENTIFICATION</scope>
</reference>
<dbReference type="Gene3D" id="2.60.210.10">
    <property type="entry name" value="Apoptosis, Tumor Necrosis Factor Receptor Associated Protein 2, Chain A"/>
    <property type="match status" value="1"/>
</dbReference>
<protein>
    <recommendedName>
        <fullName evidence="4">MATH domain-containing protein</fullName>
    </recommendedName>
</protein>
<dbReference type="SUPFAM" id="SSF49599">
    <property type="entry name" value="TRAF domain-like"/>
    <property type="match status" value="1"/>
</dbReference>